<feature type="domain" description="Neprosin PEP catalytic" evidence="2">
    <location>
        <begin position="161"/>
        <end position="420"/>
    </location>
</feature>
<dbReference type="Pfam" id="PF03080">
    <property type="entry name" value="Neprosin"/>
    <property type="match status" value="1"/>
</dbReference>
<feature type="signal peptide" evidence="1">
    <location>
        <begin position="1"/>
        <end position="23"/>
    </location>
</feature>
<dbReference type="InterPro" id="IPR004314">
    <property type="entry name" value="Neprosin"/>
</dbReference>
<comment type="caution">
    <text evidence="3">The sequence shown here is derived from an EMBL/GenBank/DDBJ whole genome shotgun (WGS) entry which is preliminary data.</text>
</comment>
<dbReference type="Gene3D" id="3.90.1320.10">
    <property type="entry name" value="Outer-capsid protein sigma 3, large lobe"/>
    <property type="match status" value="1"/>
</dbReference>
<feature type="chain" id="PRO_5042082379" description="Neprosin PEP catalytic domain-containing protein" evidence="1">
    <location>
        <begin position="24"/>
        <end position="420"/>
    </location>
</feature>
<accession>A0AAD9XKS7</accession>
<protein>
    <recommendedName>
        <fullName evidence="2">Neprosin PEP catalytic domain-containing protein</fullName>
    </recommendedName>
</protein>
<proteinExistence type="predicted"/>
<dbReference type="InterPro" id="IPR053168">
    <property type="entry name" value="Glutamic_endopeptidase"/>
</dbReference>
<evidence type="ECO:0000259" key="2">
    <source>
        <dbReference type="PROSITE" id="PS52045"/>
    </source>
</evidence>
<dbReference type="AlphaFoldDB" id="A0AAD9XKS7"/>
<dbReference type="PANTHER" id="PTHR31589">
    <property type="entry name" value="PROTEIN, PUTATIVE (DUF239)-RELATED-RELATED"/>
    <property type="match status" value="1"/>
</dbReference>
<dbReference type="Pfam" id="PF14365">
    <property type="entry name" value="Neprosin_AP"/>
    <property type="match status" value="1"/>
</dbReference>
<keyword evidence="1" id="KW-0732">Signal</keyword>
<gene>
    <name evidence="3" type="ORF">Ddye_007857</name>
</gene>
<dbReference type="PANTHER" id="PTHR31589:SF2">
    <property type="entry name" value="ASLB (DUF239)-RELATED"/>
    <property type="match status" value="1"/>
</dbReference>
<dbReference type="InterPro" id="IPR025521">
    <property type="entry name" value="Neprosin_propep"/>
</dbReference>
<dbReference type="EMBL" id="JANJYI010000002">
    <property type="protein sequence ID" value="KAK2661324.1"/>
    <property type="molecule type" value="Genomic_DNA"/>
</dbReference>
<organism evidence="3 4">
    <name type="scientific">Dipteronia dyeriana</name>
    <dbReference type="NCBI Taxonomy" id="168575"/>
    <lineage>
        <taxon>Eukaryota</taxon>
        <taxon>Viridiplantae</taxon>
        <taxon>Streptophyta</taxon>
        <taxon>Embryophyta</taxon>
        <taxon>Tracheophyta</taxon>
        <taxon>Spermatophyta</taxon>
        <taxon>Magnoliopsida</taxon>
        <taxon>eudicotyledons</taxon>
        <taxon>Gunneridae</taxon>
        <taxon>Pentapetalae</taxon>
        <taxon>rosids</taxon>
        <taxon>malvids</taxon>
        <taxon>Sapindales</taxon>
        <taxon>Sapindaceae</taxon>
        <taxon>Hippocastanoideae</taxon>
        <taxon>Acereae</taxon>
        <taxon>Dipteronia</taxon>
    </lineage>
</organism>
<dbReference type="PROSITE" id="PS52045">
    <property type="entry name" value="NEPROSIN_PEP_CD"/>
    <property type="match status" value="1"/>
</dbReference>
<dbReference type="Proteomes" id="UP001280121">
    <property type="component" value="Unassembled WGS sequence"/>
</dbReference>
<evidence type="ECO:0000313" key="3">
    <source>
        <dbReference type="EMBL" id="KAK2661324.1"/>
    </source>
</evidence>
<keyword evidence="4" id="KW-1185">Reference proteome</keyword>
<sequence>MEKRVTMLSLLMAVFVLSDVADGKATARVTLSGTDRKLKLLNKPSVESINSEDGDIIDCIDINKQPAFDHPALRNHKIQMRPSFDHPTEKLDTRNESSQLVIQQTWQKSGTCPEGTVPIRRIRKQDLLRAASLEQFGTKPPNIPSAASNKTDTLNIISPPSINNTKLQISAFLITVGYNYIGAQGDINIWNPAVDLPDDYTTGQIWLKSGPGDNFESIEAGWVVNPKLYGDHATRLFAYWTKDAYKTTGCFDITCTGFVQTNPKLALGVPLQPLSTSGGPQYFIPVGIYQDTNTGNWWLKIGQNYKDVVGYWPKELFGYLSHSATMVEWGGEVYSTNVKKGPPHTKTQMGSGSIAQTLEGSAASIVHVRIIDYSLQVKYPEWVGTGSDEQYCYSALNYVPGYMAEPVFYFGGPGQGPQCK</sequence>
<name>A0AAD9XKS7_9ROSI</name>
<reference evidence="3" key="1">
    <citation type="journal article" date="2023" name="Plant J.">
        <title>Genome sequences and population genomics provide insights into the demographic history, inbreeding, and mutation load of two 'living fossil' tree species of Dipteronia.</title>
        <authorList>
            <person name="Feng Y."/>
            <person name="Comes H.P."/>
            <person name="Chen J."/>
            <person name="Zhu S."/>
            <person name="Lu R."/>
            <person name="Zhang X."/>
            <person name="Li P."/>
            <person name="Qiu J."/>
            <person name="Olsen K.M."/>
            <person name="Qiu Y."/>
        </authorList>
    </citation>
    <scope>NUCLEOTIDE SEQUENCE</scope>
    <source>
        <strain evidence="3">KIB01</strain>
    </source>
</reference>
<evidence type="ECO:0000256" key="1">
    <source>
        <dbReference type="SAM" id="SignalP"/>
    </source>
</evidence>
<evidence type="ECO:0000313" key="4">
    <source>
        <dbReference type="Proteomes" id="UP001280121"/>
    </source>
</evidence>